<keyword evidence="2" id="KW-1185">Reference proteome</keyword>
<dbReference type="AlphaFoldDB" id="A0A061EUV2"/>
<dbReference type="Gramene" id="EOY08591">
    <property type="protein sequence ID" value="EOY08591"/>
    <property type="gene ID" value="TCM_023336"/>
</dbReference>
<dbReference type="EMBL" id="CM001883">
    <property type="protein sequence ID" value="EOY08591.1"/>
    <property type="molecule type" value="Genomic_DNA"/>
</dbReference>
<name>A0A061EUV2_THECC</name>
<dbReference type="HOGENOM" id="CLU_2817613_0_0_1"/>
<accession>A0A061EUV2</accession>
<proteinExistence type="predicted"/>
<organism evidence="1 2">
    <name type="scientific">Theobroma cacao</name>
    <name type="common">Cacao</name>
    <name type="synonym">Cocoa</name>
    <dbReference type="NCBI Taxonomy" id="3641"/>
    <lineage>
        <taxon>Eukaryota</taxon>
        <taxon>Viridiplantae</taxon>
        <taxon>Streptophyta</taxon>
        <taxon>Embryophyta</taxon>
        <taxon>Tracheophyta</taxon>
        <taxon>Spermatophyta</taxon>
        <taxon>Magnoliopsida</taxon>
        <taxon>eudicotyledons</taxon>
        <taxon>Gunneridae</taxon>
        <taxon>Pentapetalae</taxon>
        <taxon>rosids</taxon>
        <taxon>malvids</taxon>
        <taxon>Malvales</taxon>
        <taxon>Malvaceae</taxon>
        <taxon>Byttnerioideae</taxon>
        <taxon>Theobroma</taxon>
    </lineage>
</organism>
<dbReference type="InParanoid" id="A0A061EUV2"/>
<evidence type="ECO:0000313" key="2">
    <source>
        <dbReference type="Proteomes" id="UP000026915"/>
    </source>
</evidence>
<reference evidence="1 2" key="1">
    <citation type="journal article" date="2013" name="Genome Biol.">
        <title>The genome sequence of the most widely cultivated cacao type and its use to identify candidate genes regulating pod color.</title>
        <authorList>
            <person name="Motamayor J.C."/>
            <person name="Mockaitis K."/>
            <person name="Schmutz J."/>
            <person name="Haiminen N."/>
            <person name="Iii D.L."/>
            <person name="Cornejo O."/>
            <person name="Findley S.D."/>
            <person name="Zheng P."/>
            <person name="Utro F."/>
            <person name="Royaert S."/>
            <person name="Saski C."/>
            <person name="Jenkins J."/>
            <person name="Podicheti R."/>
            <person name="Zhao M."/>
            <person name="Scheffler B.E."/>
            <person name="Stack J.C."/>
            <person name="Feltus F.A."/>
            <person name="Mustiga G.M."/>
            <person name="Amores F."/>
            <person name="Phillips W."/>
            <person name="Marelli J.P."/>
            <person name="May G.D."/>
            <person name="Shapiro H."/>
            <person name="Ma J."/>
            <person name="Bustamante C.D."/>
            <person name="Schnell R.J."/>
            <person name="Main D."/>
            <person name="Gilbert D."/>
            <person name="Parida L."/>
            <person name="Kuhn D.N."/>
        </authorList>
    </citation>
    <scope>NUCLEOTIDE SEQUENCE [LARGE SCALE GENOMIC DNA]</scope>
    <source>
        <strain evidence="2">cv. Matina 1-6</strain>
    </source>
</reference>
<gene>
    <name evidence="1" type="ORF">TCM_023336</name>
</gene>
<evidence type="ECO:0000313" key="1">
    <source>
        <dbReference type="EMBL" id="EOY08591.1"/>
    </source>
</evidence>
<dbReference type="Proteomes" id="UP000026915">
    <property type="component" value="Chromosome 5"/>
</dbReference>
<sequence>MHMDLSYMNSLRCKLSKMTHPFLYHVQINRPLANAWQGLSIDIDFGIRFEVLKLTLVSQASLARLEC</sequence>
<protein>
    <submittedName>
        <fullName evidence="1">Uncharacterized protein</fullName>
    </submittedName>
</protein>